<evidence type="ECO:0000313" key="3">
    <source>
        <dbReference type="Proteomes" id="UP000708208"/>
    </source>
</evidence>
<dbReference type="AlphaFoldDB" id="A0A8J2PKS1"/>
<accession>A0A8J2PKS1</accession>
<proteinExistence type="predicted"/>
<dbReference type="Proteomes" id="UP000708208">
    <property type="component" value="Unassembled WGS sequence"/>
</dbReference>
<feature type="chain" id="PRO_5035241961" evidence="1">
    <location>
        <begin position="24"/>
        <end position="115"/>
    </location>
</feature>
<comment type="caution">
    <text evidence="2">The sequence shown here is derived from an EMBL/GenBank/DDBJ whole genome shotgun (WGS) entry which is preliminary data.</text>
</comment>
<gene>
    <name evidence="2" type="ORF">AFUS01_LOCUS34887</name>
</gene>
<evidence type="ECO:0000313" key="2">
    <source>
        <dbReference type="EMBL" id="CAG7824743.1"/>
    </source>
</evidence>
<feature type="signal peptide" evidence="1">
    <location>
        <begin position="1"/>
        <end position="23"/>
    </location>
</feature>
<keyword evidence="3" id="KW-1185">Reference proteome</keyword>
<protein>
    <submittedName>
        <fullName evidence="2">Uncharacterized protein</fullName>
    </submittedName>
</protein>
<dbReference type="OrthoDB" id="8191828at2759"/>
<dbReference type="EMBL" id="CAJVCH010533827">
    <property type="protein sequence ID" value="CAG7824743.1"/>
    <property type="molecule type" value="Genomic_DNA"/>
</dbReference>
<organism evidence="2 3">
    <name type="scientific">Allacma fusca</name>
    <dbReference type="NCBI Taxonomy" id="39272"/>
    <lineage>
        <taxon>Eukaryota</taxon>
        <taxon>Metazoa</taxon>
        <taxon>Ecdysozoa</taxon>
        <taxon>Arthropoda</taxon>
        <taxon>Hexapoda</taxon>
        <taxon>Collembola</taxon>
        <taxon>Symphypleona</taxon>
        <taxon>Sminthuridae</taxon>
        <taxon>Allacma</taxon>
    </lineage>
</organism>
<keyword evidence="1" id="KW-0732">Signal</keyword>
<reference evidence="2" key="1">
    <citation type="submission" date="2021-06" db="EMBL/GenBank/DDBJ databases">
        <authorList>
            <person name="Hodson N. C."/>
            <person name="Mongue J. A."/>
            <person name="Jaron S. K."/>
        </authorList>
    </citation>
    <scope>NUCLEOTIDE SEQUENCE</scope>
</reference>
<evidence type="ECO:0000256" key="1">
    <source>
        <dbReference type="SAM" id="SignalP"/>
    </source>
</evidence>
<sequence length="115" mass="13122">MKTCICLVVLLALLTVLIQPAASDLSNGHLSKPNLDRDKSMERLLGLGVIYPYPYFQKPRYRFPVYDRNGRGSLFYGYGGREKSPFKSYKKNIDLRNNMTEPCNGCRMPVIISEV</sequence>
<name>A0A8J2PKS1_9HEXA</name>